<evidence type="ECO:0000256" key="12">
    <source>
        <dbReference type="ARBA" id="ARBA00023136"/>
    </source>
</evidence>
<dbReference type="InterPro" id="IPR005467">
    <property type="entry name" value="His_kinase_dom"/>
</dbReference>
<dbReference type="OrthoDB" id="9792686at2"/>
<keyword evidence="7" id="KW-0547">Nucleotide-binding</keyword>
<evidence type="ECO:0000256" key="13">
    <source>
        <dbReference type="SAM" id="Phobius"/>
    </source>
</evidence>
<dbReference type="PANTHER" id="PTHR44936">
    <property type="entry name" value="SENSOR PROTEIN CREC"/>
    <property type="match status" value="1"/>
</dbReference>
<dbReference type="EMBL" id="JYIW01000026">
    <property type="protein sequence ID" value="KJL28203.1"/>
    <property type="molecule type" value="Genomic_DNA"/>
</dbReference>
<evidence type="ECO:0000256" key="8">
    <source>
        <dbReference type="ARBA" id="ARBA00022777"/>
    </source>
</evidence>
<dbReference type="RefSeq" id="WP_045280500.1">
    <property type="nucleotide sequence ID" value="NZ_JYIW01000026.1"/>
</dbReference>
<keyword evidence="8 15" id="KW-0418">Kinase</keyword>
<accession>A0A0F0L4Y7</accession>
<dbReference type="Pfam" id="PF17203">
    <property type="entry name" value="sCache_3_2"/>
    <property type="match status" value="1"/>
</dbReference>
<feature type="domain" description="Histidine kinase" evidence="14">
    <location>
        <begin position="229"/>
        <end position="421"/>
    </location>
</feature>
<dbReference type="InterPro" id="IPR050980">
    <property type="entry name" value="2C_sensor_his_kinase"/>
</dbReference>
<dbReference type="GO" id="GO:0004673">
    <property type="term" value="F:protein histidine kinase activity"/>
    <property type="evidence" value="ECO:0007669"/>
    <property type="project" value="UniProtKB-EC"/>
</dbReference>
<comment type="catalytic activity">
    <reaction evidence="1">
        <text>ATP + protein L-histidine = ADP + protein N-phospho-L-histidine.</text>
        <dbReference type="EC" id="2.7.13.3"/>
    </reaction>
</comment>
<gene>
    <name evidence="15" type="primary">citA</name>
    <name evidence="15" type="ORF">RS83_03272</name>
</gene>
<evidence type="ECO:0000256" key="4">
    <source>
        <dbReference type="ARBA" id="ARBA00022475"/>
    </source>
</evidence>
<evidence type="ECO:0000256" key="6">
    <source>
        <dbReference type="ARBA" id="ARBA00022692"/>
    </source>
</evidence>
<dbReference type="Pfam" id="PF02518">
    <property type="entry name" value="HATPase_c"/>
    <property type="match status" value="1"/>
</dbReference>
<keyword evidence="5 15" id="KW-0808">Transferase</keyword>
<evidence type="ECO:0000259" key="14">
    <source>
        <dbReference type="PROSITE" id="PS50109"/>
    </source>
</evidence>
<keyword evidence="9" id="KW-0067">ATP-binding</keyword>
<dbReference type="GO" id="GO:0000160">
    <property type="term" value="P:phosphorelay signal transduction system"/>
    <property type="evidence" value="ECO:0007669"/>
    <property type="project" value="UniProtKB-KW"/>
</dbReference>
<evidence type="ECO:0000256" key="7">
    <source>
        <dbReference type="ARBA" id="ARBA00022741"/>
    </source>
</evidence>
<keyword evidence="4" id="KW-1003">Cell membrane</keyword>
<evidence type="ECO:0000256" key="11">
    <source>
        <dbReference type="ARBA" id="ARBA00023012"/>
    </source>
</evidence>
<protein>
    <recommendedName>
        <fullName evidence="3">histidine kinase</fullName>
        <ecNumber evidence="3">2.7.13.3</ecNumber>
    </recommendedName>
</protein>
<evidence type="ECO:0000256" key="1">
    <source>
        <dbReference type="ARBA" id="ARBA00000085"/>
    </source>
</evidence>
<dbReference type="GO" id="GO:0005886">
    <property type="term" value="C:plasma membrane"/>
    <property type="evidence" value="ECO:0007669"/>
    <property type="project" value="UniProtKB-SubCell"/>
</dbReference>
<organism evidence="15 16">
    <name type="scientific">Microbacterium oxydans</name>
    <dbReference type="NCBI Taxonomy" id="82380"/>
    <lineage>
        <taxon>Bacteria</taxon>
        <taxon>Bacillati</taxon>
        <taxon>Actinomycetota</taxon>
        <taxon>Actinomycetes</taxon>
        <taxon>Micrococcales</taxon>
        <taxon>Microbacteriaceae</taxon>
        <taxon>Microbacterium</taxon>
    </lineage>
</organism>
<dbReference type="SUPFAM" id="SSF103190">
    <property type="entry name" value="Sensory domain-like"/>
    <property type="match status" value="1"/>
</dbReference>
<comment type="subcellular location">
    <subcellularLocation>
        <location evidence="2">Cell membrane</location>
        <topology evidence="2">Multi-pass membrane protein</topology>
    </subcellularLocation>
</comment>
<dbReference type="Proteomes" id="UP000033640">
    <property type="component" value="Unassembled WGS sequence"/>
</dbReference>
<dbReference type="InterPro" id="IPR033463">
    <property type="entry name" value="sCache_3"/>
</dbReference>
<proteinExistence type="predicted"/>
<keyword evidence="11" id="KW-0902">Two-component regulatory system</keyword>
<keyword evidence="10 13" id="KW-1133">Transmembrane helix</keyword>
<evidence type="ECO:0000256" key="2">
    <source>
        <dbReference type="ARBA" id="ARBA00004651"/>
    </source>
</evidence>
<evidence type="ECO:0000313" key="15">
    <source>
        <dbReference type="EMBL" id="KJL28203.1"/>
    </source>
</evidence>
<dbReference type="PROSITE" id="PS50109">
    <property type="entry name" value="HIS_KIN"/>
    <property type="match status" value="1"/>
</dbReference>
<sequence length="427" mass="44739">MGSATTTRSAASRVFLVLLLVSLLIGALVAVFLVVEAQRATHAEAERVTATTAVTIAASPAVAAALGDADTDAATRVLEPYALDVIDAADLDFVTIMTADGIRVTHPDVDQIGERYLGTIPNSPRMLTEVFTGTLGPSVRTIVPVTDDRGELLGWVAAGVTTETISETLARRLPLSLGITVGLVTVGALGAWVARRVTRRIAGDLPPGQVRDAVSSYESIRTLGEALRAQTHEHGNRMHTAVALLELGRTGEAIEILTETSRQSQSLVDQVTARRHGDPVVGALLLGKASQAKERGIDWRVHIEPETPRSPLSTVDSVSVLGNLIDNAMDAAAESSERWVSVALRPADDGGVVLEVADSGAGVPEHLREQIFASGFSTKPAGGDGRGVGLALVRSVVTGAGGSVTLMSEPTMFRVVLPAATDQRRKP</sequence>
<comment type="caution">
    <text evidence="15">The sequence shown here is derived from an EMBL/GenBank/DDBJ whole genome shotgun (WGS) entry which is preliminary data.</text>
</comment>
<feature type="transmembrane region" description="Helical" evidence="13">
    <location>
        <begin position="173"/>
        <end position="194"/>
    </location>
</feature>
<dbReference type="InterPro" id="IPR003594">
    <property type="entry name" value="HATPase_dom"/>
</dbReference>
<dbReference type="InterPro" id="IPR036890">
    <property type="entry name" value="HATPase_C_sf"/>
</dbReference>
<name>A0A0F0L4Y7_9MICO</name>
<evidence type="ECO:0000256" key="9">
    <source>
        <dbReference type="ARBA" id="ARBA00022840"/>
    </source>
</evidence>
<keyword evidence="12 13" id="KW-0472">Membrane</keyword>
<keyword evidence="6 13" id="KW-0812">Transmembrane</keyword>
<dbReference type="AlphaFoldDB" id="A0A0F0L4Y7"/>
<dbReference type="Gene3D" id="3.30.450.20">
    <property type="entry name" value="PAS domain"/>
    <property type="match status" value="1"/>
</dbReference>
<dbReference type="InterPro" id="IPR029151">
    <property type="entry name" value="Sensor-like_sf"/>
</dbReference>
<dbReference type="PATRIC" id="fig|82380.11.peg.3303"/>
<dbReference type="SUPFAM" id="SSF55874">
    <property type="entry name" value="ATPase domain of HSP90 chaperone/DNA topoisomerase II/histidine kinase"/>
    <property type="match status" value="1"/>
</dbReference>
<dbReference type="InterPro" id="IPR004358">
    <property type="entry name" value="Sig_transdc_His_kin-like_C"/>
</dbReference>
<dbReference type="Gene3D" id="3.30.565.10">
    <property type="entry name" value="Histidine kinase-like ATPase, C-terminal domain"/>
    <property type="match status" value="1"/>
</dbReference>
<dbReference type="EC" id="2.7.13.3" evidence="3"/>
<evidence type="ECO:0000256" key="5">
    <source>
        <dbReference type="ARBA" id="ARBA00022679"/>
    </source>
</evidence>
<dbReference type="PANTHER" id="PTHR44936:SF10">
    <property type="entry name" value="SENSOR PROTEIN RSTB"/>
    <property type="match status" value="1"/>
</dbReference>
<evidence type="ECO:0000256" key="3">
    <source>
        <dbReference type="ARBA" id="ARBA00012438"/>
    </source>
</evidence>
<dbReference type="SMART" id="SM00387">
    <property type="entry name" value="HATPase_c"/>
    <property type="match status" value="1"/>
</dbReference>
<reference evidence="15 16" key="1">
    <citation type="submission" date="2015-02" db="EMBL/GenBank/DDBJ databases">
        <title>Draft genome sequences of ten Microbacterium spp. with emphasis on heavy metal contaminated environments.</title>
        <authorList>
            <person name="Corretto E."/>
        </authorList>
    </citation>
    <scope>NUCLEOTIDE SEQUENCE [LARGE SCALE GENOMIC DNA]</scope>
    <source>
        <strain evidence="15 16">BEL4b</strain>
    </source>
</reference>
<dbReference type="PRINTS" id="PR00344">
    <property type="entry name" value="BCTRLSENSOR"/>
</dbReference>
<evidence type="ECO:0000313" key="16">
    <source>
        <dbReference type="Proteomes" id="UP000033640"/>
    </source>
</evidence>
<evidence type="ECO:0000256" key="10">
    <source>
        <dbReference type="ARBA" id="ARBA00022989"/>
    </source>
</evidence>
<dbReference type="GO" id="GO:0005524">
    <property type="term" value="F:ATP binding"/>
    <property type="evidence" value="ECO:0007669"/>
    <property type="project" value="UniProtKB-KW"/>
</dbReference>